<proteinExistence type="predicted"/>
<protein>
    <submittedName>
        <fullName evidence="2">Uncharacterized protein</fullName>
    </submittedName>
</protein>
<dbReference type="AlphaFoldDB" id="F4RBW9"/>
<evidence type="ECO:0000256" key="1">
    <source>
        <dbReference type="SAM" id="MobiDB-lite"/>
    </source>
</evidence>
<dbReference type="RefSeq" id="XP_007406479.1">
    <property type="nucleotide sequence ID" value="XM_007406417.1"/>
</dbReference>
<feature type="region of interest" description="Disordered" evidence="1">
    <location>
        <begin position="22"/>
        <end position="70"/>
    </location>
</feature>
<organism evidence="3">
    <name type="scientific">Melampsora larici-populina (strain 98AG31 / pathotype 3-4-7)</name>
    <name type="common">Poplar leaf rust fungus</name>
    <dbReference type="NCBI Taxonomy" id="747676"/>
    <lineage>
        <taxon>Eukaryota</taxon>
        <taxon>Fungi</taxon>
        <taxon>Dikarya</taxon>
        <taxon>Basidiomycota</taxon>
        <taxon>Pucciniomycotina</taxon>
        <taxon>Pucciniomycetes</taxon>
        <taxon>Pucciniales</taxon>
        <taxon>Melampsoraceae</taxon>
        <taxon>Melampsora</taxon>
    </lineage>
</organism>
<accession>F4RBW9</accession>
<name>F4RBW9_MELLP</name>
<dbReference type="GeneID" id="18929584"/>
<dbReference type="HOGENOM" id="CLU_704150_0_0_1"/>
<keyword evidence="3" id="KW-1185">Reference proteome</keyword>
<gene>
    <name evidence="2" type="ORF">MELLADRAFT_60669</name>
</gene>
<evidence type="ECO:0000313" key="3">
    <source>
        <dbReference type="Proteomes" id="UP000001072"/>
    </source>
</evidence>
<dbReference type="EMBL" id="GL883095">
    <property type="protein sequence ID" value="EGG10178.1"/>
    <property type="molecule type" value="Genomic_DNA"/>
</dbReference>
<dbReference type="KEGG" id="mlr:MELLADRAFT_60669"/>
<sequence length="392" mass="44837">MTIPLKEQLLISNTGCLRFVYTGTAKKPKKQKRTKTKKQLKGKDKAKKSKSKKDKKRKKKSSKKSKSVTEIDIGSVPTGDLMTLQPFWGDQMSDLHTSIPLTVFDQNFARADKDEHNRNHNSTSSKNKTNKGLNAPSEYRLTFGEWSECMSLFRQYLSKYYGQKPLAKRLQLHIENVKSIKRSTECWMTALRYDILVREQVFVKRDGKTRMKDIGTRMTQYKNQAKDKSLRLGEANCRDTNPYAGGGQFESRHPETGAFMENHHMILKLSCTLPVVIINLSNHLASEAIAGLTRKANPSNAKEVNAEDITHLINQWDLDQQTVSNPNMRLTTHSLQTLPCIKINFPSQQQHQWRTTVSLTEEVEVDGEEVEVDIITSEMRVQLISQSTKHNQ</sequence>
<feature type="region of interest" description="Disordered" evidence="1">
    <location>
        <begin position="113"/>
        <end position="134"/>
    </location>
</feature>
<reference evidence="3" key="1">
    <citation type="journal article" date="2011" name="Proc. Natl. Acad. Sci. U.S.A.">
        <title>Obligate biotrophy features unraveled by the genomic analysis of rust fungi.</title>
        <authorList>
            <person name="Duplessis S."/>
            <person name="Cuomo C.A."/>
            <person name="Lin Y.-C."/>
            <person name="Aerts A."/>
            <person name="Tisserant E."/>
            <person name="Veneault-Fourrey C."/>
            <person name="Joly D.L."/>
            <person name="Hacquard S."/>
            <person name="Amselem J."/>
            <person name="Cantarel B.L."/>
            <person name="Chiu R."/>
            <person name="Coutinho P.M."/>
            <person name="Feau N."/>
            <person name="Field M."/>
            <person name="Frey P."/>
            <person name="Gelhaye E."/>
            <person name="Goldberg J."/>
            <person name="Grabherr M.G."/>
            <person name="Kodira C.D."/>
            <person name="Kohler A."/>
            <person name="Kuees U."/>
            <person name="Lindquist E.A."/>
            <person name="Lucas S.M."/>
            <person name="Mago R."/>
            <person name="Mauceli E."/>
            <person name="Morin E."/>
            <person name="Murat C."/>
            <person name="Pangilinan J.L."/>
            <person name="Park R."/>
            <person name="Pearson M."/>
            <person name="Quesneville H."/>
            <person name="Rouhier N."/>
            <person name="Sakthikumar S."/>
            <person name="Salamov A.A."/>
            <person name="Schmutz J."/>
            <person name="Selles B."/>
            <person name="Shapiro H."/>
            <person name="Tanguay P."/>
            <person name="Tuskan G.A."/>
            <person name="Henrissat B."/>
            <person name="Van de Peer Y."/>
            <person name="Rouze P."/>
            <person name="Ellis J.G."/>
            <person name="Dodds P.N."/>
            <person name="Schein J.E."/>
            <person name="Zhong S."/>
            <person name="Hamelin R.C."/>
            <person name="Grigoriev I.V."/>
            <person name="Szabo L.J."/>
            <person name="Martin F."/>
        </authorList>
    </citation>
    <scope>NUCLEOTIDE SEQUENCE [LARGE SCALE GENOMIC DNA]</scope>
    <source>
        <strain evidence="3">98AG31 / pathotype 3-4-7</strain>
    </source>
</reference>
<feature type="compositionally biased region" description="Low complexity" evidence="1">
    <location>
        <begin position="121"/>
        <end position="131"/>
    </location>
</feature>
<dbReference type="VEuPathDB" id="FungiDB:MELLADRAFT_60669"/>
<dbReference type="Proteomes" id="UP000001072">
    <property type="component" value="Unassembled WGS sequence"/>
</dbReference>
<evidence type="ECO:0000313" key="2">
    <source>
        <dbReference type="EMBL" id="EGG10178.1"/>
    </source>
</evidence>
<feature type="compositionally biased region" description="Basic residues" evidence="1">
    <location>
        <begin position="26"/>
        <end position="66"/>
    </location>
</feature>
<dbReference type="InParanoid" id="F4RBW9"/>